<protein>
    <recommendedName>
        <fullName evidence="5">DUF1906 domain-containing protein</fullName>
    </recommendedName>
</protein>
<comment type="caution">
    <text evidence="3">The sequence shown here is derived from an EMBL/GenBank/DDBJ whole genome shotgun (WGS) entry which is preliminary data.</text>
</comment>
<feature type="compositionally biased region" description="Basic and acidic residues" evidence="1">
    <location>
        <begin position="67"/>
        <end position="78"/>
    </location>
</feature>
<gene>
    <name evidence="3" type="ORF">F9L07_04335</name>
</gene>
<dbReference type="RefSeq" id="WP_151578680.1">
    <property type="nucleotide sequence ID" value="NZ_WBVM01000001.1"/>
</dbReference>
<dbReference type="Gene3D" id="3.20.20.80">
    <property type="entry name" value="Glycosidases"/>
    <property type="match status" value="1"/>
</dbReference>
<feature type="compositionally biased region" description="Low complexity" evidence="1">
    <location>
        <begin position="42"/>
        <end position="66"/>
    </location>
</feature>
<reference evidence="3 4" key="1">
    <citation type="submission" date="2019-09" db="EMBL/GenBank/DDBJ databases">
        <title>Pimelobacter sp. isolated from Paulinella.</title>
        <authorList>
            <person name="Jeong S.E."/>
        </authorList>
    </citation>
    <scope>NUCLEOTIDE SEQUENCE [LARGE SCALE GENOMIC DNA]</scope>
    <source>
        <strain evidence="3 4">Pch-N</strain>
    </source>
</reference>
<evidence type="ECO:0000256" key="2">
    <source>
        <dbReference type="SAM" id="SignalP"/>
    </source>
</evidence>
<keyword evidence="2" id="KW-0732">Signal</keyword>
<dbReference type="AlphaFoldDB" id="A0A7J5DZS5"/>
<dbReference type="SUPFAM" id="SSF51445">
    <property type="entry name" value="(Trans)glycosidases"/>
    <property type="match status" value="1"/>
</dbReference>
<dbReference type="PROSITE" id="PS51318">
    <property type="entry name" value="TAT"/>
    <property type="match status" value="1"/>
</dbReference>
<feature type="signal peptide" evidence="2">
    <location>
        <begin position="1"/>
        <end position="21"/>
    </location>
</feature>
<evidence type="ECO:0000313" key="4">
    <source>
        <dbReference type="Proteomes" id="UP000449906"/>
    </source>
</evidence>
<proteinExistence type="predicted"/>
<feature type="chain" id="PRO_5038513658" description="DUF1906 domain-containing protein" evidence="2">
    <location>
        <begin position="22"/>
        <end position="332"/>
    </location>
</feature>
<evidence type="ECO:0008006" key="5">
    <source>
        <dbReference type="Google" id="ProtNLM"/>
    </source>
</evidence>
<name>A0A7J5DZS5_NOCSI</name>
<dbReference type="Proteomes" id="UP000449906">
    <property type="component" value="Unassembled WGS sequence"/>
</dbReference>
<evidence type="ECO:0000313" key="3">
    <source>
        <dbReference type="EMBL" id="KAB2811154.1"/>
    </source>
</evidence>
<dbReference type="InterPro" id="IPR017853">
    <property type="entry name" value="GH"/>
</dbReference>
<dbReference type="PROSITE" id="PS51257">
    <property type="entry name" value="PROKAR_LIPOPROTEIN"/>
    <property type="match status" value="1"/>
</dbReference>
<evidence type="ECO:0000256" key="1">
    <source>
        <dbReference type="SAM" id="MobiDB-lite"/>
    </source>
</evidence>
<organism evidence="3 4">
    <name type="scientific">Nocardioides simplex</name>
    <name type="common">Arthrobacter simplex</name>
    <dbReference type="NCBI Taxonomy" id="2045"/>
    <lineage>
        <taxon>Bacteria</taxon>
        <taxon>Bacillati</taxon>
        <taxon>Actinomycetota</taxon>
        <taxon>Actinomycetes</taxon>
        <taxon>Propionibacteriales</taxon>
        <taxon>Nocardioidaceae</taxon>
        <taxon>Pimelobacter</taxon>
    </lineage>
</organism>
<feature type="region of interest" description="Disordered" evidence="1">
    <location>
        <begin position="22"/>
        <end position="98"/>
    </location>
</feature>
<accession>A0A7J5DZS5</accession>
<sequence length="332" mass="34332">MSPLRRTALAGAAVLATAVLAGCGGGDESAAPSRPPTPTPSVAPSTDAALPGGDAGDPGTDAGDLAKMAEERAGDLASERGAGSTIAPRDGNVLGGDVSWPQCPKGVGIPQKQGQGLPMPLPEAEYVVLGLTNGPGFTPNPCLADQVAWVKQNDVLVSVYAVSSYPSKAQLDEYGADGPYDASTKTGRLRNVGYQQARFNVGTMGQVGLVSPIVWIDVEPVPLFSWSTDLAANAAVIEGAARGYVDAGFQIGVYSTPHLYRTVVGDLTLGGVPEWRAAGQTSRAEALRRCGDDWSIQGGSAVLGQWVEAQRDQNVTCDGVAADLGRWFHRFA</sequence>
<dbReference type="InterPro" id="IPR006311">
    <property type="entry name" value="TAT_signal"/>
</dbReference>
<dbReference type="EMBL" id="WBVM01000001">
    <property type="protein sequence ID" value="KAB2811154.1"/>
    <property type="molecule type" value="Genomic_DNA"/>
</dbReference>